<accession>A0A2D4K822</accession>
<dbReference type="AlphaFoldDB" id="A0A2D4K822"/>
<sequence>MVGELKGHSDTVYALKFSRDGEILASGIFFQGSMDNTVKLWDAVKAFEDLETDDFTTATGHINLPESSQDLLLGTYMTKSTPVIHLHFTRRNLLLAAGAYSSQ</sequence>
<dbReference type="InterPro" id="IPR036322">
    <property type="entry name" value="WD40_repeat_dom_sf"/>
</dbReference>
<proteinExistence type="predicted"/>
<keyword evidence="1" id="KW-0853">WD repeat</keyword>
<dbReference type="PROSITE" id="PS50082">
    <property type="entry name" value="WD_REPEATS_2"/>
    <property type="match status" value="1"/>
</dbReference>
<reference evidence="2" key="2">
    <citation type="submission" date="2017-11" db="EMBL/GenBank/DDBJ databases">
        <title>Coralsnake Venomics: Analyses of Venom Gland Transcriptomes and Proteomes of Six Brazilian Taxa.</title>
        <authorList>
            <person name="Aird S.D."/>
            <person name="Jorge da Silva N."/>
            <person name="Qiu L."/>
            <person name="Villar-Briones A."/>
            <person name="Aparecida-Saddi V."/>
            <person name="Campos-Telles M.P."/>
            <person name="Grau M."/>
            <person name="Mikheyev A.S."/>
        </authorList>
    </citation>
    <scope>NUCLEOTIDE SEQUENCE</scope>
    <source>
        <tissue evidence="2">Venom_gland</tissue>
    </source>
</reference>
<dbReference type="GO" id="GO:0006367">
    <property type="term" value="P:transcription initiation at RNA polymerase II promoter"/>
    <property type="evidence" value="ECO:0007669"/>
    <property type="project" value="TreeGrafter"/>
</dbReference>
<dbReference type="PROSITE" id="PS50294">
    <property type="entry name" value="WD_REPEATS_REGION"/>
    <property type="match status" value="1"/>
</dbReference>
<dbReference type="Gene3D" id="2.130.10.10">
    <property type="entry name" value="YVTN repeat-like/Quinoprotein amine dehydrogenase"/>
    <property type="match status" value="1"/>
</dbReference>
<evidence type="ECO:0000313" key="2">
    <source>
        <dbReference type="EMBL" id="LAB04855.1"/>
    </source>
</evidence>
<dbReference type="PANTHER" id="PTHR19879">
    <property type="entry name" value="TRANSCRIPTION INITIATION FACTOR TFIID"/>
    <property type="match status" value="1"/>
</dbReference>
<dbReference type="InterPro" id="IPR015943">
    <property type="entry name" value="WD40/YVTN_repeat-like_dom_sf"/>
</dbReference>
<reference evidence="2" key="1">
    <citation type="submission" date="2017-07" db="EMBL/GenBank/DDBJ databases">
        <authorList>
            <person name="Mikheyev A."/>
            <person name="Grau M."/>
        </authorList>
    </citation>
    <scope>NUCLEOTIDE SEQUENCE</scope>
    <source>
        <tissue evidence="2">Venom_gland</tissue>
    </source>
</reference>
<dbReference type="EMBL" id="IACL01038873">
    <property type="protein sequence ID" value="LAB04855.1"/>
    <property type="molecule type" value="Transcribed_RNA"/>
</dbReference>
<dbReference type="Pfam" id="PF00400">
    <property type="entry name" value="WD40"/>
    <property type="match status" value="1"/>
</dbReference>
<protein>
    <submittedName>
        <fullName evidence="2">Uncharacterized protein</fullName>
    </submittedName>
</protein>
<dbReference type="SUPFAM" id="SSF50978">
    <property type="entry name" value="WD40 repeat-like"/>
    <property type="match status" value="1"/>
</dbReference>
<organism evidence="2">
    <name type="scientific">Micrurus paraensis</name>
    <dbReference type="NCBI Taxonomy" id="1970185"/>
    <lineage>
        <taxon>Eukaryota</taxon>
        <taxon>Metazoa</taxon>
        <taxon>Chordata</taxon>
        <taxon>Craniata</taxon>
        <taxon>Vertebrata</taxon>
        <taxon>Euteleostomi</taxon>
        <taxon>Lepidosauria</taxon>
        <taxon>Squamata</taxon>
        <taxon>Bifurcata</taxon>
        <taxon>Unidentata</taxon>
        <taxon>Episquamata</taxon>
        <taxon>Toxicofera</taxon>
        <taxon>Serpentes</taxon>
        <taxon>Colubroidea</taxon>
        <taxon>Elapidae</taxon>
        <taxon>Elapinae</taxon>
        <taxon>Micrurus</taxon>
    </lineage>
</organism>
<dbReference type="InterPro" id="IPR001680">
    <property type="entry name" value="WD40_rpt"/>
</dbReference>
<name>A0A2D4K822_9SAUR</name>
<dbReference type="PANTHER" id="PTHR19879:SF4">
    <property type="entry name" value="TRANSCRIPTION INITIATION FACTOR TFIID SUBUNIT 5"/>
    <property type="match status" value="1"/>
</dbReference>
<dbReference type="GO" id="GO:0005669">
    <property type="term" value="C:transcription factor TFIID complex"/>
    <property type="evidence" value="ECO:0007669"/>
    <property type="project" value="TreeGrafter"/>
</dbReference>
<feature type="repeat" description="WD" evidence="1">
    <location>
        <begin position="5"/>
        <end position="42"/>
    </location>
</feature>
<dbReference type="GO" id="GO:0016251">
    <property type="term" value="F:RNA polymerase II general transcription initiation factor activity"/>
    <property type="evidence" value="ECO:0007669"/>
    <property type="project" value="TreeGrafter"/>
</dbReference>
<evidence type="ECO:0000256" key="1">
    <source>
        <dbReference type="PROSITE-ProRule" id="PRU00221"/>
    </source>
</evidence>